<reference evidence="2" key="1">
    <citation type="submission" date="2017-07" db="EMBL/GenBank/DDBJ databases">
        <title>Comparative genome mining reveals phylogenetic distribution patterns of secondary metabolites in Amycolatopsis.</title>
        <authorList>
            <person name="Adamek M."/>
            <person name="Alanjary M."/>
            <person name="Sales-Ortells H."/>
            <person name="Goodfellow M."/>
            <person name="Bull A.T."/>
            <person name="Kalinowski J."/>
            <person name="Ziemert N."/>
        </authorList>
    </citation>
    <scope>NUCLEOTIDE SEQUENCE [LARGE SCALE GENOMIC DNA]</scope>
    <source>
        <strain evidence="2">H5</strain>
    </source>
</reference>
<dbReference type="Proteomes" id="UP000215199">
    <property type="component" value="Unassembled WGS sequence"/>
</dbReference>
<gene>
    <name evidence="1" type="ORF">CF165_32740</name>
</gene>
<dbReference type="AlphaFoldDB" id="A0A229SVH0"/>
<dbReference type="RefSeq" id="WP_093951435.1">
    <property type="nucleotide sequence ID" value="NZ_NMUL01000038.1"/>
</dbReference>
<dbReference type="EMBL" id="NMUL01000038">
    <property type="protein sequence ID" value="OXM63127.1"/>
    <property type="molecule type" value="Genomic_DNA"/>
</dbReference>
<accession>A0A229SVH0</accession>
<proteinExistence type="predicted"/>
<name>A0A229SVH0_9PSEU</name>
<evidence type="ECO:0000313" key="1">
    <source>
        <dbReference type="EMBL" id="OXM63127.1"/>
    </source>
</evidence>
<keyword evidence="2" id="KW-1185">Reference proteome</keyword>
<organism evidence="1 2">
    <name type="scientific">Amycolatopsis vastitatis</name>
    <dbReference type="NCBI Taxonomy" id="1905142"/>
    <lineage>
        <taxon>Bacteria</taxon>
        <taxon>Bacillati</taxon>
        <taxon>Actinomycetota</taxon>
        <taxon>Actinomycetes</taxon>
        <taxon>Pseudonocardiales</taxon>
        <taxon>Pseudonocardiaceae</taxon>
        <taxon>Amycolatopsis</taxon>
    </lineage>
</organism>
<evidence type="ECO:0000313" key="2">
    <source>
        <dbReference type="Proteomes" id="UP000215199"/>
    </source>
</evidence>
<protein>
    <submittedName>
        <fullName evidence="1">Uncharacterized protein</fullName>
    </submittedName>
</protein>
<sequence length="138" mass="15233">MTSLDYGDDPPPILPVAEGIYTVLDLHRAFGTIPIHANVRVYIAGTNLMVALGGLDDGYLLGEHAGKAPQRQLGAEYYTSAALQLRHHIEDAVMAELPRRGDGQPWFPFMVWLQPEHWAAQYGYHDHGVTVLPEGEST</sequence>
<comment type="caution">
    <text evidence="1">The sequence shown here is derived from an EMBL/GenBank/DDBJ whole genome shotgun (WGS) entry which is preliminary data.</text>
</comment>